<accession>W1YKX0</accession>
<comment type="caution">
    <text evidence="1">The sequence shown here is derived from an EMBL/GenBank/DDBJ whole genome shotgun (WGS) entry which is preliminary data.</text>
</comment>
<feature type="non-terminal residue" evidence="1">
    <location>
        <position position="21"/>
    </location>
</feature>
<dbReference type="AlphaFoldDB" id="W1YKX0"/>
<proteinExistence type="predicted"/>
<organism evidence="1">
    <name type="scientific">human gut metagenome</name>
    <dbReference type="NCBI Taxonomy" id="408170"/>
    <lineage>
        <taxon>unclassified sequences</taxon>
        <taxon>metagenomes</taxon>
        <taxon>organismal metagenomes</taxon>
    </lineage>
</organism>
<sequence>MCNWGTYDCYEYDSLKIDVRL</sequence>
<dbReference type="EMBL" id="AZMM01003014">
    <property type="protein sequence ID" value="ETJ43001.1"/>
    <property type="molecule type" value="Genomic_DNA"/>
</dbReference>
<evidence type="ECO:0000313" key="1">
    <source>
        <dbReference type="EMBL" id="ETJ43001.1"/>
    </source>
</evidence>
<reference evidence="1" key="1">
    <citation type="submission" date="2013-12" db="EMBL/GenBank/DDBJ databases">
        <title>A Varibaculum cambriense genome reconstructed from a premature infant gut community with otherwise low bacterial novelty that shifts toward anaerobic metabolism during the third week of life.</title>
        <authorList>
            <person name="Brown C.T."/>
            <person name="Sharon I."/>
            <person name="Thomas B.C."/>
            <person name="Castelle C.J."/>
            <person name="Morowitz M.J."/>
            <person name="Banfield J.F."/>
        </authorList>
    </citation>
    <scope>NUCLEOTIDE SEQUENCE</scope>
</reference>
<protein>
    <submittedName>
        <fullName evidence="1">Uncharacterized protein</fullName>
    </submittedName>
</protein>
<name>W1YKX0_9ZZZZ</name>
<gene>
    <name evidence="1" type="ORF">Q604_UNBC03014G0002</name>
</gene>